<evidence type="ECO:0000313" key="2">
    <source>
        <dbReference type="EMBL" id="GKU74436.1"/>
    </source>
</evidence>
<comment type="caution">
    <text evidence="2">The sequence shown here is derived from an EMBL/GenBank/DDBJ whole genome shotgun (WGS) entry which is preliminary data.</text>
</comment>
<dbReference type="Proteomes" id="UP001139505">
    <property type="component" value="Unassembled WGS sequence"/>
</dbReference>
<sequence>MRNRSARVAEMVNSTPRELTSDPRRDRAALGGHDYRVPRVSVPGGFNQRFAHRVLLPNEAVG</sequence>
<protein>
    <submittedName>
        <fullName evidence="2">Uncharacterized protein</fullName>
    </submittedName>
</protein>
<name>A0AA37UYG5_9MYCO</name>
<feature type="compositionally biased region" description="Basic and acidic residues" evidence="1">
    <location>
        <begin position="19"/>
        <end position="30"/>
    </location>
</feature>
<dbReference type="AlphaFoldDB" id="A0AA37UYG5"/>
<reference evidence="2" key="1">
    <citation type="journal article" date="2022" name="Microbiol. Resour. Announc.">
        <title>Draft Genome Sequences of Eight Mycobacterium montefiorense Strains Isolated from Salamanders in Captivity.</title>
        <authorList>
            <person name="Komine T."/>
            <person name="Ihara H."/>
            <person name="Fukano H."/>
            <person name="Hoshino Y."/>
            <person name="Kurata O."/>
            <person name="Wada S."/>
        </authorList>
    </citation>
    <scope>NUCLEOTIDE SEQUENCE</scope>
    <source>
        <strain evidence="2">NJB18185</strain>
    </source>
</reference>
<gene>
    <name evidence="2" type="ORF">NJB18185_42070</name>
</gene>
<accession>A0AA37UYG5</accession>
<evidence type="ECO:0000256" key="1">
    <source>
        <dbReference type="SAM" id="MobiDB-lite"/>
    </source>
</evidence>
<feature type="region of interest" description="Disordered" evidence="1">
    <location>
        <begin position="1"/>
        <end position="30"/>
    </location>
</feature>
<evidence type="ECO:0000313" key="3">
    <source>
        <dbReference type="Proteomes" id="UP001139505"/>
    </source>
</evidence>
<proteinExistence type="predicted"/>
<organism evidence="2 3">
    <name type="scientific">Mycobacterium montefiorense</name>
    <dbReference type="NCBI Taxonomy" id="154654"/>
    <lineage>
        <taxon>Bacteria</taxon>
        <taxon>Bacillati</taxon>
        <taxon>Actinomycetota</taxon>
        <taxon>Actinomycetes</taxon>
        <taxon>Mycobacteriales</taxon>
        <taxon>Mycobacteriaceae</taxon>
        <taxon>Mycobacterium</taxon>
        <taxon>Mycobacterium simiae complex</taxon>
    </lineage>
</organism>
<dbReference type="EMBL" id="BQYH01000046">
    <property type="protein sequence ID" value="GKU74436.1"/>
    <property type="molecule type" value="Genomic_DNA"/>
</dbReference>
<reference evidence="2" key="2">
    <citation type="submission" date="2022-04" db="EMBL/GenBank/DDBJ databases">
        <authorList>
            <person name="Komine T."/>
            <person name="Fukano H."/>
            <person name="Wada S."/>
        </authorList>
    </citation>
    <scope>NUCLEOTIDE SEQUENCE</scope>
    <source>
        <strain evidence="2">NJB18185</strain>
    </source>
</reference>